<protein>
    <submittedName>
        <fullName evidence="3">LysM peptidoglycan-binding domain-containing protein</fullName>
    </submittedName>
</protein>
<dbReference type="Pfam" id="PF01476">
    <property type="entry name" value="LysM"/>
    <property type="match status" value="1"/>
</dbReference>
<evidence type="ECO:0000313" key="4">
    <source>
        <dbReference type="Proteomes" id="UP001556631"/>
    </source>
</evidence>
<organism evidence="3 4">
    <name type="scientific">Nocardioides eburneus</name>
    <dbReference type="NCBI Taxonomy" id="3231482"/>
    <lineage>
        <taxon>Bacteria</taxon>
        <taxon>Bacillati</taxon>
        <taxon>Actinomycetota</taxon>
        <taxon>Actinomycetes</taxon>
        <taxon>Propionibacteriales</taxon>
        <taxon>Nocardioidaceae</taxon>
        <taxon>Nocardioides</taxon>
    </lineage>
</organism>
<reference evidence="3 4" key="1">
    <citation type="submission" date="2024-07" db="EMBL/GenBank/DDBJ databases">
        <authorList>
            <person name="Lee S."/>
            <person name="Kang M."/>
        </authorList>
    </citation>
    <scope>NUCLEOTIDE SEQUENCE [LARGE SCALE GENOMIC DNA]</scope>
    <source>
        <strain evidence="3 4">DS6</strain>
    </source>
</reference>
<feature type="domain" description="LysM" evidence="2">
    <location>
        <begin position="61"/>
        <end position="110"/>
    </location>
</feature>
<dbReference type="CDD" id="cd00118">
    <property type="entry name" value="LysM"/>
    <property type="match status" value="1"/>
</dbReference>
<keyword evidence="1" id="KW-0472">Membrane</keyword>
<dbReference type="SMART" id="SM00257">
    <property type="entry name" value="LysM"/>
    <property type="match status" value="1"/>
</dbReference>
<sequence>MSTLSLAHVPYAAPRRSTVRLTRRGRVVVFVVTLLAVMAVGFVGASISGASQEKGVGVSTRTVVVGTGDTLWDLASDAADGGDIRSMEQTIKDLNGLDSGMLIAGQTLRIPN</sequence>
<proteinExistence type="predicted"/>
<accession>A0ABV3T3Z8</accession>
<feature type="transmembrane region" description="Helical" evidence="1">
    <location>
        <begin position="27"/>
        <end position="47"/>
    </location>
</feature>
<dbReference type="RefSeq" id="WP_367995373.1">
    <property type="nucleotide sequence ID" value="NZ_JBFPJR010000042.1"/>
</dbReference>
<keyword evidence="4" id="KW-1185">Reference proteome</keyword>
<dbReference type="PROSITE" id="PS51782">
    <property type="entry name" value="LYSM"/>
    <property type="match status" value="1"/>
</dbReference>
<dbReference type="InterPro" id="IPR036779">
    <property type="entry name" value="LysM_dom_sf"/>
</dbReference>
<dbReference type="InterPro" id="IPR018392">
    <property type="entry name" value="LysM"/>
</dbReference>
<name>A0ABV3T3Z8_9ACTN</name>
<dbReference type="EMBL" id="JBFPJR010000042">
    <property type="protein sequence ID" value="MEX0429409.1"/>
    <property type="molecule type" value="Genomic_DNA"/>
</dbReference>
<evidence type="ECO:0000259" key="2">
    <source>
        <dbReference type="PROSITE" id="PS51782"/>
    </source>
</evidence>
<evidence type="ECO:0000256" key="1">
    <source>
        <dbReference type="SAM" id="Phobius"/>
    </source>
</evidence>
<dbReference type="Proteomes" id="UP001556631">
    <property type="component" value="Unassembled WGS sequence"/>
</dbReference>
<evidence type="ECO:0000313" key="3">
    <source>
        <dbReference type="EMBL" id="MEX0429409.1"/>
    </source>
</evidence>
<dbReference type="Gene3D" id="3.10.350.10">
    <property type="entry name" value="LysM domain"/>
    <property type="match status" value="1"/>
</dbReference>
<gene>
    <name evidence="3" type="ORF">AB3X52_17455</name>
</gene>
<keyword evidence="1" id="KW-1133">Transmembrane helix</keyword>
<comment type="caution">
    <text evidence="3">The sequence shown here is derived from an EMBL/GenBank/DDBJ whole genome shotgun (WGS) entry which is preliminary data.</text>
</comment>
<keyword evidence="1" id="KW-0812">Transmembrane</keyword>
<dbReference type="SUPFAM" id="SSF54106">
    <property type="entry name" value="LysM domain"/>
    <property type="match status" value="1"/>
</dbReference>